<comment type="caution">
    <text evidence="2">The sequence shown here is derived from an EMBL/GenBank/DDBJ whole genome shotgun (WGS) entry which is preliminary data.</text>
</comment>
<evidence type="ECO:0000313" key="3">
    <source>
        <dbReference type="Proteomes" id="UP000745663"/>
    </source>
</evidence>
<proteinExistence type="predicted"/>
<feature type="transmembrane region" description="Helical" evidence="1">
    <location>
        <begin position="12"/>
        <end position="34"/>
    </location>
</feature>
<feature type="transmembrane region" description="Helical" evidence="1">
    <location>
        <begin position="46"/>
        <end position="68"/>
    </location>
</feature>
<keyword evidence="1" id="KW-0472">Membrane</keyword>
<keyword evidence="1" id="KW-0812">Transmembrane</keyword>
<gene>
    <name evidence="2" type="ORF">H8F21_13890</name>
</gene>
<dbReference type="RefSeq" id="WP_203584597.1">
    <property type="nucleotide sequence ID" value="NZ_JACOPV010000008.1"/>
</dbReference>
<accession>A0ABS2BYG3</accession>
<dbReference type="Proteomes" id="UP000745663">
    <property type="component" value="Unassembled WGS sequence"/>
</dbReference>
<keyword evidence="1" id="KW-1133">Transmembrane helix</keyword>
<protein>
    <submittedName>
        <fullName evidence="2">Uncharacterized protein</fullName>
    </submittedName>
</protein>
<dbReference type="EMBL" id="JACOPV010000008">
    <property type="protein sequence ID" value="MBM5458657.1"/>
    <property type="molecule type" value="Genomic_DNA"/>
</dbReference>
<keyword evidence="3" id="KW-1185">Reference proteome</keyword>
<reference evidence="2 3" key="1">
    <citation type="submission" date="2020-08" db="EMBL/GenBank/DDBJ databases">
        <title>Description of novel Pseudomonas species.</title>
        <authorList>
            <person name="Duman M."/>
            <person name="Mulet M."/>
            <person name="Altun S."/>
            <person name="Saticioglu I.B."/>
            <person name="Lalucat J."/>
            <person name="Garcia-Valdes E."/>
        </authorList>
    </citation>
    <scope>NUCLEOTIDE SEQUENCE [LARGE SCALE GENOMIC DNA]</scope>
    <source>
        <strain evidence="2 3">P66</strain>
    </source>
</reference>
<evidence type="ECO:0000313" key="2">
    <source>
        <dbReference type="EMBL" id="MBM5458657.1"/>
    </source>
</evidence>
<evidence type="ECO:0000256" key="1">
    <source>
        <dbReference type="SAM" id="Phobius"/>
    </source>
</evidence>
<name>A0ABS2BYG3_9PSED</name>
<sequence>MFSSKLGFVTARIFSVIALISSLVSLIALITYLLNLVEISSIFSRWFGTGTWLPFWTIVGAGVLALGASSITTRLMAQAVIVAEQERAMRE</sequence>
<organism evidence="2 3">
    <name type="scientific">Pseudomonas arcuscaelestis</name>
    <dbReference type="NCBI Taxonomy" id="2710591"/>
    <lineage>
        <taxon>Bacteria</taxon>
        <taxon>Pseudomonadati</taxon>
        <taxon>Pseudomonadota</taxon>
        <taxon>Gammaproteobacteria</taxon>
        <taxon>Pseudomonadales</taxon>
        <taxon>Pseudomonadaceae</taxon>
        <taxon>Pseudomonas</taxon>
    </lineage>
</organism>